<dbReference type="FunFam" id="1.10.510.10:FF:000252">
    <property type="entry name" value="Receptor-like protein kinase FERONIA"/>
    <property type="match status" value="1"/>
</dbReference>
<evidence type="ECO:0000256" key="1">
    <source>
        <dbReference type="ARBA" id="ARBA00004479"/>
    </source>
</evidence>
<dbReference type="Gene3D" id="3.30.200.20">
    <property type="entry name" value="Phosphorylase Kinase, domain 1"/>
    <property type="match status" value="1"/>
</dbReference>
<dbReference type="FunFam" id="2.60.120.430:FF:000007">
    <property type="entry name" value="FERONIA receptor-like kinase"/>
    <property type="match status" value="1"/>
</dbReference>
<evidence type="ECO:0000256" key="9">
    <source>
        <dbReference type="ARBA" id="ARBA00022989"/>
    </source>
</evidence>
<keyword evidence="5" id="KW-0732">Signal</keyword>
<evidence type="ECO:0000256" key="7">
    <source>
        <dbReference type="ARBA" id="ARBA00022777"/>
    </source>
</evidence>
<keyword evidence="16" id="KW-1185">Reference proteome</keyword>
<dbReference type="AlphaFoldDB" id="B9T7W0"/>
<dbReference type="Gene3D" id="1.10.510.10">
    <property type="entry name" value="Transferase(Phosphotransferase) domain 1"/>
    <property type="match status" value="1"/>
</dbReference>
<dbReference type="InterPro" id="IPR024788">
    <property type="entry name" value="Malectin-like_Carb-bd_dom"/>
</dbReference>
<evidence type="ECO:0000256" key="10">
    <source>
        <dbReference type="ARBA" id="ARBA00023136"/>
    </source>
</evidence>
<evidence type="ECO:0000313" key="16">
    <source>
        <dbReference type="Proteomes" id="UP000008311"/>
    </source>
</evidence>
<dbReference type="EMBL" id="EQ974856">
    <property type="protein sequence ID" value="EEF28053.1"/>
    <property type="molecule type" value="Genomic_DNA"/>
</dbReference>
<keyword evidence="9 13" id="KW-1133">Transmembrane helix</keyword>
<organism evidence="15 16">
    <name type="scientific">Ricinus communis</name>
    <name type="common">Castor bean</name>
    <dbReference type="NCBI Taxonomy" id="3988"/>
    <lineage>
        <taxon>Eukaryota</taxon>
        <taxon>Viridiplantae</taxon>
        <taxon>Streptophyta</taxon>
        <taxon>Embryophyta</taxon>
        <taxon>Tracheophyta</taxon>
        <taxon>Spermatophyta</taxon>
        <taxon>Magnoliopsida</taxon>
        <taxon>eudicotyledons</taxon>
        <taxon>Gunneridae</taxon>
        <taxon>Pentapetalae</taxon>
        <taxon>rosids</taxon>
        <taxon>fabids</taxon>
        <taxon>Malpighiales</taxon>
        <taxon>Euphorbiaceae</taxon>
        <taxon>Acalyphoideae</taxon>
        <taxon>Acalypheae</taxon>
        <taxon>Ricinus</taxon>
    </lineage>
</organism>
<dbReference type="PANTHER" id="PTHR47989:SF62">
    <property type="entry name" value="OS05G0423500 PROTEIN"/>
    <property type="match status" value="1"/>
</dbReference>
<evidence type="ECO:0000256" key="5">
    <source>
        <dbReference type="ARBA" id="ARBA00022729"/>
    </source>
</evidence>
<dbReference type="Proteomes" id="UP000008311">
    <property type="component" value="Unassembled WGS sequence"/>
</dbReference>
<dbReference type="InterPro" id="IPR001245">
    <property type="entry name" value="Ser-Thr/Tyr_kinase_cat_dom"/>
</dbReference>
<evidence type="ECO:0000256" key="3">
    <source>
        <dbReference type="ARBA" id="ARBA00022679"/>
    </source>
</evidence>
<keyword evidence="7 15" id="KW-0418">Kinase</keyword>
<protein>
    <submittedName>
        <fullName evidence="15">Serine/threonine-protein kinase PBS1, putative</fullName>
        <ecNumber evidence="15">2.7.11.13</ecNumber>
    </submittedName>
</protein>
<dbReference type="InterPro" id="IPR008271">
    <property type="entry name" value="Ser/Thr_kinase_AS"/>
</dbReference>
<dbReference type="SUPFAM" id="SSF56112">
    <property type="entry name" value="Protein kinase-like (PK-like)"/>
    <property type="match status" value="1"/>
</dbReference>
<evidence type="ECO:0000256" key="4">
    <source>
        <dbReference type="ARBA" id="ARBA00022692"/>
    </source>
</evidence>
<evidence type="ECO:0000256" key="13">
    <source>
        <dbReference type="SAM" id="Phobius"/>
    </source>
</evidence>
<dbReference type="PANTHER" id="PTHR47989">
    <property type="entry name" value="OS01G0750732 PROTEIN"/>
    <property type="match status" value="1"/>
</dbReference>
<dbReference type="Pfam" id="PF12819">
    <property type="entry name" value="Malectin_like"/>
    <property type="match status" value="1"/>
</dbReference>
<dbReference type="InterPro" id="IPR017441">
    <property type="entry name" value="Protein_kinase_ATP_BS"/>
</dbReference>
<dbReference type="FunFam" id="3.30.200.20:FF:000645">
    <property type="entry name" value="Receptor-like protein kinase FERONIA"/>
    <property type="match status" value="1"/>
</dbReference>
<keyword evidence="11" id="KW-0325">Glycoprotein</keyword>
<comment type="subcellular location">
    <subcellularLocation>
        <location evidence="1">Membrane</location>
        <topology evidence="1">Single-pass type I membrane protein</topology>
    </subcellularLocation>
</comment>
<feature type="transmembrane region" description="Helical" evidence="13">
    <location>
        <begin position="250"/>
        <end position="274"/>
    </location>
</feature>
<feature type="domain" description="Protein kinase" evidence="14">
    <location>
        <begin position="332"/>
        <end position="604"/>
    </location>
</feature>
<dbReference type="GO" id="GO:0004672">
    <property type="term" value="F:protein kinase activity"/>
    <property type="evidence" value="ECO:0000318"/>
    <property type="project" value="GO_Central"/>
</dbReference>
<evidence type="ECO:0000256" key="11">
    <source>
        <dbReference type="ARBA" id="ARBA00023180"/>
    </source>
</evidence>
<keyword evidence="6 12" id="KW-0547">Nucleotide-binding</keyword>
<dbReference type="EC" id="2.7.11.13" evidence="15"/>
<reference evidence="16" key="1">
    <citation type="journal article" date="2010" name="Nat. Biotechnol.">
        <title>Draft genome sequence of the oilseed species Ricinus communis.</title>
        <authorList>
            <person name="Chan A.P."/>
            <person name="Crabtree J."/>
            <person name="Zhao Q."/>
            <person name="Lorenzi H."/>
            <person name="Orvis J."/>
            <person name="Puiu D."/>
            <person name="Melake-Berhan A."/>
            <person name="Jones K.M."/>
            <person name="Redman J."/>
            <person name="Chen G."/>
            <person name="Cahoon E.B."/>
            <person name="Gedil M."/>
            <person name="Stanke M."/>
            <person name="Haas B.J."/>
            <person name="Wortman J.R."/>
            <person name="Fraser-Liggett C.M."/>
            <person name="Ravel J."/>
            <person name="Rabinowicz P.D."/>
        </authorList>
    </citation>
    <scope>NUCLEOTIDE SEQUENCE [LARGE SCALE GENOMIC DNA]</scope>
    <source>
        <strain evidence="16">cv. Hale</strain>
    </source>
</reference>
<evidence type="ECO:0000256" key="8">
    <source>
        <dbReference type="ARBA" id="ARBA00022840"/>
    </source>
</evidence>
<feature type="binding site" evidence="12">
    <location>
        <position position="361"/>
    </location>
    <ligand>
        <name>ATP</name>
        <dbReference type="ChEBI" id="CHEBI:30616"/>
    </ligand>
</feature>
<dbReference type="InParanoid" id="B9T7W0"/>
<evidence type="ECO:0000256" key="6">
    <source>
        <dbReference type="ARBA" id="ARBA00022741"/>
    </source>
</evidence>
<dbReference type="Gene3D" id="2.60.120.430">
    <property type="entry name" value="Galactose-binding lectin"/>
    <property type="match status" value="1"/>
</dbReference>
<dbReference type="PROSITE" id="PS00108">
    <property type="entry name" value="PROTEIN_KINASE_ST"/>
    <property type="match status" value="1"/>
</dbReference>
<sequence>MPSNLYYTPKDGLGLSFIGEREKFSITNDTVLEKMYRLNVGGNTLSSRADTGMYRVWESDSPYIYCDSLINNEPSLSLNYSRIPNYTAPDDVYLSARQMDSGTTNLTWIVPVDQGFRYLVRLHFCEFVLMIKVNERRFNIFIDNQTAELGFDVLESSGANRTPIYNDYILKAGNKRGTAADDYKLFITLRPNASSVYLDSFLNGMEIFKLNDSDGNLGGPNPLVAVPSPPAIAPVQPSQRTNKSHLKKTLLIAVTGSVIGLLIILSLLAFMVIWRLRKRKDHRHGSYYQSLSCCWGKNSSKGRSTRTKASSLPEKLCRHFSLLEIKVATDNFHESLIIGEGGFGKVYKGEMDDGAMVVAIKRLNPESRQGVQEFKTEIEMLSQLRHVHLVSLVGYCHEEGEMLLVYDYMINGTLRQHLYGTNNAPLPWKKRLEICVGAARGLHYLHAGVTHTIIHRDIKTTNILLDGNWVAKVSDFGLSKIGVNDTAVSTIVKGTWGYLDPEYARRHQLTEKSDVYSFGVMLLEVLCARKPLNQKLEEEEKNLACWARKCIENGTIHQIIDPYLMGNISPDCFNKFVEIAESCVRDKGTKRPSMHDVMEKLAFALELQEVADSEKKMNPGGDQYMYPLVSFRASRYTNIVGLDVSNSSGLKDLYTDVSRVSLTSVESSSTMHNHGFSKTSNSAKV</sequence>
<gene>
    <name evidence="15" type="ORF">RCOM_0087290</name>
</gene>
<dbReference type="CDD" id="cd14066">
    <property type="entry name" value="STKc_IRAK"/>
    <property type="match status" value="1"/>
</dbReference>
<dbReference type="SMART" id="SM00220">
    <property type="entry name" value="S_TKc"/>
    <property type="match status" value="1"/>
</dbReference>
<dbReference type="GO" id="GO:0005524">
    <property type="term" value="F:ATP binding"/>
    <property type="evidence" value="ECO:0007669"/>
    <property type="project" value="UniProtKB-UniRule"/>
</dbReference>
<keyword evidence="8 12" id="KW-0067">ATP-binding</keyword>
<proteinExistence type="predicted"/>
<dbReference type="GO" id="GO:0004697">
    <property type="term" value="F:diacylglycerol-dependent serine/threonine kinase activity"/>
    <property type="evidence" value="ECO:0007669"/>
    <property type="project" value="UniProtKB-EC"/>
</dbReference>
<keyword evidence="4 13" id="KW-0812">Transmembrane</keyword>
<keyword evidence="10 13" id="KW-0472">Membrane</keyword>
<accession>B9T7W0</accession>
<keyword evidence="2" id="KW-0723">Serine/threonine-protein kinase</keyword>
<keyword evidence="3 15" id="KW-0808">Transferase</keyword>
<dbReference type="PROSITE" id="PS00107">
    <property type="entry name" value="PROTEIN_KINASE_ATP"/>
    <property type="match status" value="1"/>
</dbReference>
<evidence type="ECO:0000256" key="2">
    <source>
        <dbReference type="ARBA" id="ARBA00022527"/>
    </source>
</evidence>
<dbReference type="InterPro" id="IPR000719">
    <property type="entry name" value="Prot_kinase_dom"/>
</dbReference>
<dbReference type="OrthoDB" id="1720310at2759"/>
<dbReference type="Pfam" id="PF07714">
    <property type="entry name" value="PK_Tyr_Ser-Thr"/>
    <property type="match status" value="1"/>
</dbReference>
<dbReference type="PROSITE" id="PS50011">
    <property type="entry name" value="PROTEIN_KINASE_DOM"/>
    <property type="match status" value="1"/>
</dbReference>
<evidence type="ECO:0000259" key="14">
    <source>
        <dbReference type="PROSITE" id="PS50011"/>
    </source>
</evidence>
<evidence type="ECO:0000256" key="12">
    <source>
        <dbReference type="PROSITE-ProRule" id="PRU10141"/>
    </source>
</evidence>
<dbReference type="GO" id="GO:0005886">
    <property type="term" value="C:plasma membrane"/>
    <property type="evidence" value="ECO:0000318"/>
    <property type="project" value="GO_Central"/>
</dbReference>
<dbReference type="STRING" id="3988.B9T7W0"/>
<dbReference type="KEGG" id="rcu:8262013"/>
<dbReference type="InterPro" id="IPR011009">
    <property type="entry name" value="Kinase-like_dom_sf"/>
</dbReference>
<name>B9T7W0_RICCO</name>
<dbReference type="eggNOG" id="KOG1187">
    <property type="taxonomic scope" value="Eukaryota"/>
</dbReference>
<evidence type="ECO:0000313" key="15">
    <source>
        <dbReference type="EMBL" id="EEF28053.1"/>
    </source>
</evidence>